<proteinExistence type="predicted"/>
<dbReference type="Proteomes" id="UP000288805">
    <property type="component" value="Unassembled WGS sequence"/>
</dbReference>
<dbReference type="InterPro" id="IPR025558">
    <property type="entry name" value="DUF4283"/>
</dbReference>
<feature type="region of interest" description="Disordered" evidence="1">
    <location>
        <begin position="76"/>
        <end position="109"/>
    </location>
</feature>
<dbReference type="AlphaFoldDB" id="A0A438J8M4"/>
<dbReference type="EMBL" id="QGNW01000056">
    <property type="protein sequence ID" value="RVX05313.1"/>
    <property type="molecule type" value="Genomic_DNA"/>
</dbReference>
<name>A0A438J8M4_VITVI</name>
<evidence type="ECO:0000313" key="3">
    <source>
        <dbReference type="EMBL" id="RVX05313.1"/>
    </source>
</evidence>
<feature type="compositionally biased region" description="Gly residues" evidence="1">
    <location>
        <begin position="512"/>
        <end position="524"/>
    </location>
</feature>
<dbReference type="PANTHER" id="PTHR34427:SF5">
    <property type="entry name" value="DUF4283 DOMAIN-CONTAINING PROTEIN"/>
    <property type="match status" value="1"/>
</dbReference>
<accession>A0A438J8M4</accession>
<reference evidence="3 4" key="1">
    <citation type="journal article" date="2018" name="PLoS Genet.">
        <title>Population sequencing reveals clonal diversity and ancestral inbreeding in the grapevine cultivar Chardonnay.</title>
        <authorList>
            <person name="Roach M.J."/>
            <person name="Johnson D.L."/>
            <person name="Bohlmann J."/>
            <person name="van Vuuren H.J."/>
            <person name="Jones S.J."/>
            <person name="Pretorius I.S."/>
            <person name="Schmidt S.A."/>
            <person name="Borneman A.R."/>
        </authorList>
    </citation>
    <scope>NUCLEOTIDE SEQUENCE [LARGE SCALE GENOMIC DNA]</scope>
    <source>
        <strain evidence="4">cv. Chardonnay</strain>
        <tissue evidence="3">Leaf</tissue>
    </source>
</reference>
<dbReference type="Pfam" id="PF14111">
    <property type="entry name" value="DUF4283"/>
    <property type="match status" value="1"/>
</dbReference>
<feature type="region of interest" description="Disordered" evidence="1">
    <location>
        <begin position="498"/>
        <end position="526"/>
    </location>
</feature>
<feature type="domain" description="DUF4283" evidence="2">
    <location>
        <begin position="299"/>
        <end position="361"/>
    </location>
</feature>
<dbReference type="PANTHER" id="PTHR34427">
    <property type="entry name" value="DUF4283 DOMAIN PROTEIN"/>
    <property type="match status" value="1"/>
</dbReference>
<feature type="compositionally biased region" description="Basic and acidic residues" evidence="1">
    <location>
        <begin position="85"/>
        <end position="107"/>
    </location>
</feature>
<feature type="region of interest" description="Disordered" evidence="1">
    <location>
        <begin position="19"/>
        <end position="47"/>
    </location>
</feature>
<protein>
    <recommendedName>
        <fullName evidence="2">DUF4283 domain-containing protein</fullName>
    </recommendedName>
</protein>
<gene>
    <name evidence="3" type="ORF">CK203_013669</name>
</gene>
<evidence type="ECO:0000259" key="2">
    <source>
        <dbReference type="Pfam" id="PF14111"/>
    </source>
</evidence>
<evidence type="ECO:0000256" key="1">
    <source>
        <dbReference type="SAM" id="MobiDB-lite"/>
    </source>
</evidence>
<organism evidence="3 4">
    <name type="scientific">Vitis vinifera</name>
    <name type="common">Grape</name>
    <dbReference type="NCBI Taxonomy" id="29760"/>
    <lineage>
        <taxon>Eukaryota</taxon>
        <taxon>Viridiplantae</taxon>
        <taxon>Streptophyta</taxon>
        <taxon>Embryophyta</taxon>
        <taxon>Tracheophyta</taxon>
        <taxon>Spermatophyta</taxon>
        <taxon>Magnoliopsida</taxon>
        <taxon>eudicotyledons</taxon>
        <taxon>Gunneridae</taxon>
        <taxon>Pentapetalae</taxon>
        <taxon>rosids</taxon>
        <taxon>Vitales</taxon>
        <taxon>Vitaceae</taxon>
        <taxon>Viteae</taxon>
        <taxon>Vitis</taxon>
    </lineage>
</organism>
<evidence type="ECO:0000313" key="4">
    <source>
        <dbReference type="Proteomes" id="UP000288805"/>
    </source>
</evidence>
<sequence length="539" mass="60241">MFGSKRALIRLQIAAWHHRKRETASDRGVVPPEREKNTSQGTCRDWSGEKVVGASPERLFGGPTETKIPKEVRAGLGWENQGGGKADRRQAKLEEEARRRKSSHEPPRAGARSFWYGRCLKNRSPGNFAGKFAGKVRRKICQRFPGVDDTENRKELGGKLRGCIWERCRGLTSWIRFGDASLSCLLAGVETCCRGSVDRSWSLVWEEERRKYSLERRSNEAGRFLLCSVRDLEAKCFCLIFPEGKGLFGGWNILAKKLREVGVVPTGGLKDPFSIEVLMKENELIPRTYADVAKSKTDRLGDKVVQAWLLKGRLNIIVLGRGLLPFEFELLSEVERVLARGKRRVKENVLFMEKWYPEVGCFCNGTKSNEAWVRVVGLLLHFWSRKVFKLIGDGCGGFIAVDENTDSMAELQWARILSICGGNPRLGFLRRCRREGFLGRGFQWLKKKQEEDLVSRAVLEKEVQSKVQTGVQVVPPCGSSSKSATSFSSDYSAKGYGPKGIDGEKSLKNRGQGAGGVAKVGGHGSRPEELKIGTALWEA</sequence>
<comment type="caution">
    <text evidence="3">The sequence shown here is derived from an EMBL/GenBank/DDBJ whole genome shotgun (WGS) entry which is preliminary data.</text>
</comment>